<evidence type="ECO:0000313" key="8">
    <source>
        <dbReference type="Proteomes" id="UP000310636"/>
    </source>
</evidence>
<dbReference type="CDD" id="cd08255">
    <property type="entry name" value="2-desacetyl-2-hydroxyethyl_bacteriochlorophyllide_like"/>
    <property type="match status" value="1"/>
</dbReference>
<name>A0A4S4BYK3_9BACL</name>
<gene>
    <name evidence="7" type="ORF">E6C55_10710</name>
</gene>
<dbReference type="Gene3D" id="3.90.180.10">
    <property type="entry name" value="Medium-chain alcohol dehydrogenases, catalytic domain"/>
    <property type="match status" value="2"/>
</dbReference>
<comment type="caution">
    <text evidence="7">The sequence shown here is derived from an EMBL/GenBank/DDBJ whole genome shotgun (WGS) entry which is preliminary data.</text>
</comment>
<evidence type="ECO:0000313" key="7">
    <source>
        <dbReference type="EMBL" id="THF80346.1"/>
    </source>
</evidence>
<feature type="domain" description="Enoyl reductase (ER)" evidence="6">
    <location>
        <begin position="8"/>
        <end position="348"/>
    </location>
</feature>
<dbReference type="GO" id="GO:0016491">
    <property type="term" value="F:oxidoreductase activity"/>
    <property type="evidence" value="ECO:0007669"/>
    <property type="project" value="UniProtKB-KW"/>
</dbReference>
<dbReference type="InterPro" id="IPR013149">
    <property type="entry name" value="ADH-like_C"/>
</dbReference>
<evidence type="ECO:0000256" key="2">
    <source>
        <dbReference type="ARBA" id="ARBA00008072"/>
    </source>
</evidence>
<keyword evidence="3" id="KW-0479">Metal-binding</keyword>
<keyword evidence="4" id="KW-0862">Zinc</keyword>
<dbReference type="Pfam" id="PF00107">
    <property type="entry name" value="ADH_zinc_N"/>
    <property type="match status" value="1"/>
</dbReference>
<protein>
    <submittedName>
        <fullName evidence="7">Zinc-binding alcohol dehydrogenase</fullName>
    </submittedName>
</protein>
<organism evidence="7 8">
    <name type="scientific">Cohnella fermenti</name>
    <dbReference type="NCBI Taxonomy" id="2565925"/>
    <lineage>
        <taxon>Bacteria</taxon>
        <taxon>Bacillati</taxon>
        <taxon>Bacillota</taxon>
        <taxon>Bacilli</taxon>
        <taxon>Bacillales</taxon>
        <taxon>Paenibacillaceae</taxon>
        <taxon>Cohnella</taxon>
    </lineage>
</organism>
<keyword evidence="5" id="KW-0560">Oxidoreductase</keyword>
<reference evidence="7 8" key="1">
    <citation type="submission" date="2019-04" db="EMBL/GenBank/DDBJ databases">
        <title>Cohnella sp. nov. isolated from preserved vegetables.</title>
        <authorList>
            <person name="Lin S.-Y."/>
            <person name="Hung M.-H."/>
            <person name="Young C.-C."/>
        </authorList>
    </citation>
    <scope>NUCLEOTIDE SEQUENCE [LARGE SCALE GENOMIC DNA]</scope>
    <source>
        <strain evidence="7 8">CC-MHH1044</strain>
    </source>
</reference>
<dbReference type="EMBL" id="SSOB01000011">
    <property type="protein sequence ID" value="THF80346.1"/>
    <property type="molecule type" value="Genomic_DNA"/>
</dbReference>
<evidence type="ECO:0000256" key="5">
    <source>
        <dbReference type="ARBA" id="ARBA00023002"/>
    </source>
</evidence>
<evidence type="ECO:0000256" key="4">
    <source>
        <dbReference type="ARBA" id="ARBA00022833"/>
    </source>
</evidence>
<dbReference type="PANTHER" id="PTHR43350">
    <property type="entry name" value="NAD-DEPENDENT ALCOHOL DEHYDROGENASE"/>
    <property type="match status" value="1"/>
</dbReference>
<evidence type="ECO:0000259" key="6">
    <source>
        <dbReference type="SMART" id="SM00829"/>
    </source>
</evidence>
<dbReference type="Gene3D" id="3.40.50.720">
    <property type="entry name" value="NAD(P)-binding Rossmann-like Domain"/>
    <property type="match status" value="1"/>
</dbReference>
<sequence length="350" mass="38929">MRILVYEGPKQLRVVERGDLEAGPGQVRIRTLYSGISHGSEMNVYRGIAPFFSRNNDSEYRLFRPVETEEAWHYPIRSCDPGVWYMGYACVGEVVETGEDAGDLKPGDLVYANAPHQSEAVKSHREVIKLPQDLPPEFGVLFTNLMTAYNGILDTRIKLGDTVVVSGLGVLGQLVVQMAKMSGAHRVIGVDVLDKRLQTALAVGADHVFNAASGEDVAYEIRKLTNARGADAVIEVSGSQRALQQAIRMAAPDCTVTALGWYQGACVDLNLAEEFHHNRITLKSSQTSRINPDIRHMWDHKRKEETCLSLLARLKLDNLITHRIPYEQAADAYRMIDSHADDIIQVVLTY</sequence>
<comment type="cofactor">
    <cofactor evidence="1">
        <name>Zn(2+)</name>
        <dbReference type="ChEBI" id="CHEBI:29105"/>
    </cofactor>
</comment>
<evidence type="ECO:0000256" key="3">
    <source>
        <dbReference type="ARBA" id="ARBA00022723"/>
    </source>
</evidence>
<dbReference type="InterPro" id="IPR011032">
    <property type="entry name" value="GroES-like_sf"/>
</dbReference>
<dbReference type="RefSeq" id="WP_136369783.1">
    <property type="nucleotide sequence ID" value="NZ_SSOB01000011.1"/>
</dbReference>
<accession>A0A4S4BYK3</accession>
<proteinExistence type="inferred from homology"/>
<dbReference type="GO" id="GO:0046872">
    <property type="term" value="F:metal ion binding"/>
    <property type="evidence" value="ECO:0007669"/>
    <property type="project" value="UniProtKB-KW"/>
</dbReference>
<dbReference type="PANTHER" id="PTHR43350:SF19">
    <property type="entry name" value="D-GULOSIDE 3-DEHYDROGENASE"/>
    <property type="match status" value="1"/>
</dbReference>
<evidence type="ECO:0000256" key="1">
    <source>
        <dbReference type="ARBA" id="ARBA00001947"/>
    </source>
</evidence>
<keyword evidence="8" id="KW-1185">Reference proteome</keyword>
<dbReference type="OrthoDB" id="9769198at2"/>
<dbReference type="Proteomes" id="UP000310636">
    <property type="component" value="Unassembled WGS sequence"/>
</dbReference>
<dbReference type="InterPro" id="IPR036291">
    <property type="entry name" value="NAD(P)-bd_dom_sf"/>
</dbReference>
<dbReference type="InterPro" id="IPR020843">
    <property type="entry name" value="ER"/>
</dbReference>
<dbReference type="SMART" id="SM00829">
    <property type="entry name" value="PKS_ER"/>
    <property type="match status" value="1"/>
</dbReference>
<dbReference type="AlphaFoldDB" id="A0A4S4BYK3"/>
<dbReference type="SUPFAM" id="SSF51735">
    <property type="entry name" value="NAD(P)-binding Rossmann-fold domains"/>
    <property type="match status" value="1"/>
</dbReference>
<dbReference type="SUPFAM" id="SSF50129">
    <property type="entry name" value="GroES-like"/>
    <property type="match status" value="1"/>
</dbReference>
<comment type="similarity">
    <text evidence="2">Belongs to the zinc-containing alcohol dehydrogenase family.</text>
</comment>